<protein>
    <recommendedName>
        <fullName evidence="3">NodB homology domain-containing protein</fullName>
    </recommendedName>
</protein>
<proteinExistence type="predicted"/>
<reference evidence="2" key="1">
    <citation type="submission" date="2019-08" db="EMBL/GenBank/DDBJ databases">
        <authorList>
            <person name="Kucharzyk K."/>
            <person name="Murdoch R.W."/>
            <person name="Higgins S."/>
            <person name="Loffler F."/>
        </authorList>
    </citation>
    <scope>NUCLEOTIDE SEQUENCE</scope>
</reference>
<feature type="compositionally biased region" description="Acidic residues" evidence="1">
    <location>
        <begin position="67"/>
        <end position="77"/>
    </location>
</feature>
<feature type="region of interest" description="Disordered" evidence="1">
    <location>
        <begin position="59"/>
        <end position="79"/>
    </location>
</feature>
<gene>
    <name evidence="2" type="ORF">SDC9_162254</name>
</gene>
<sequence length="253" mass="26637">MAASPVASYFGRAYSNTPVNHGYLIRVKSASAVLPDSMFTDTASYQLDAKYQQYQKQSIADPTDINTGEEGDTEVEDPASSGKSIYLCFLAEDAETVTAWLDALGSRGFHAAFYFTEEALSRSGDQLRRIVASGSAVGLIPGIGRGAAERLAAMNRTLFAEAGIKTRLVFGADGDAAALRAAGYCPLSPIIDRAEYGLGSSGAANTLLGQIGKRRGPVSVWLGSDVTAGALRAFLASAAEEEDRLPAMTETAF</sequence>
<evidence type="ECO:0008006" key="3">
    <source>
        <dbReference type="Google" id="ProtNLM"/>
    </source>
</evidence>
<evidence type="ECO:0000256" key="1">
    <source>
        <dbReference type="SAM" id="MobiDB-lite"/>
    </source>
</evidence>
<comment type="caution">
    <text evidence="2">The sequence shown here is derived from an EMBL/GenBank/DDBJ whole genome shotgun (WGS) entry which is preliminary data.</text>
</comment>
<dbReference type="EMBL" id="VSSQ01061619">
    <property type="protein sequence ID" value="MPN14925.1"/>
    <property type="molecule type" value="Genomic_DNA"/>
</dbReference>
<dbReference type="AlphaFoldDB" id="A0A645FKK6"/>
<evidence type="ECO:0000313" key="2">
    <source>
        <dbReference type="EMBL" id="MPN14925.1"/>
    </source>
</evidence>
<accession>A0A645FKK6</accession>
<organism evidence="2">
    <name type="scientific">bioreactor metagenome</name>
    <dbReference type="NCBI Taxonomy" id="1076179"/>
    <lineage>
        <taxon>unclassified sequences</taxon>
        <taxon>metagenomes</taxon>
        <taxon>ecological metagenomes</taxon>
    </lineage>
</organism>
<name>A0A645FKK6_9ZZZZ</name>